<dbReference type="InterPro" id="IPR029063">
    <property type="entry name" value="SAM-dependent_MTases_sf"/>
</dbReference>
<evidence type="ECO:0000313" key="5">
    <source>
        <dbReference type="Proteomes" id="UP000245474"/>
    </source>
</evidence>
<comment type="caution">
    <text evidence="4">The sequence shown here is derived from an EMBL/GenBank/DDBJ whole genome shotgun (WGS) entry which is preliminary data.</text>
</comment>
<protein>
    <submittedName>
        <fullName evidence="4">L-histidine N(Alpha)-methyltransferase</fullName>
    </submittedName>
</protein>
<evidence type="ECO:0000256" key="2">
    <source>
        <dbReference type="ARBA" id="ARBA00022679"/>
    </source>
</evidence>
<sequence>MTGTEDAFRRDVLEGLARSPKRIPSAWLYDQRGSELFEEITRLPEYYPTRTELAILDGNMEEIAEAIGPEALVVELGSGSSRKTGPLLAALSRPAGYVPVDISEEYLHEAARSLQGAFPELTVQPVVADFTADFGLPDGLPAHRRRAGFFPGSTLGNLDDEAAGALLARCRRLLGADGCLVLGLDLDKPASVLIPAYDDAAGVTAEFNRNLLRRINRELGGDFDPEAFRHEARYADDPPRVEMHLIAERPQTVTVAGERFRFEAGESLHTETSHKYTRDGFAALAAAGGWDCERWWTDADGWFAVVLLV</sequence>
<dbReference type="InterPro" id="IPR019257">
    <property type="entry name" value="MeTrfase_dom"/>
</dbReference>
<dbReference type="AlphaFoldDB" id="A0A2U2N6Z5"/>
<dbReference type="InterPro" id="IPR035094">
    <property type="entry name" value="EgtD"/>
</dbReference>
<keyword evidence="2 4" id="KW-0808">Transferase</keyword>
<dbReference type="PANTHER" id="PTHR43397">
    <property type="entry name" value="ERGOTHIONEINE BIOSYNTHESIS PROTEIN 1"/>
    <property type="match status" value="1"/>
</dbReference>
<dbReference type="Gene3D" id="3.40.50.150">
    <property type="entry name" value="Vaccinia Virus protein VP39"/>
    <property type="match status" value="1"/>
</dbReference>
<dbReference type="GO" id="GO:0008168">
    <property type="term" value="F:methyltransferase activity"/>
    <property type="evidence" value="ECO:0007669"/>
    <property type="project" value="UniProtKB-KW"/>
</dbReference>
<dbReference type="GO" id="GO:0032259">
    <property type="term" value="P:methylation"/>
    <property type="evidence" value="ECO:0007669"/>
    <property type="project" value="UniProtKB-KW"/>
</dbReference>
<keyword evidence="5" id="KW-1185">Reference proteome</keyword>
<dbReference type="OrthoDB" id="5289726at2"/>
<keyword evidence="1 4" id="KW-0489">Methyltransferase</keyword>
<dbReference type="PIRSF" id="PIRSF018005">
    <property type="entry name" value="UCP018005"/>
    <property type="match status" value="1"/>
</dbReference>
<gene>
    <name evidence="4" type="primary">egtD</name>
    <name evidence="4" type="ORF">DEM34_03295</name>
</gene>
<name>A0A2U2N6Z5_9GAMM</name>
<evidence type="ECO:0000256" key="1">
    <source>
        <dbReference type="ARBA" id="ARBA00022603"/>
    </source>
</evidence>
<dbReference type="PANTHER" id="PTHR43397:SF1">
    <property type="entry name" value="ERGOTHIONEINE BIOSYNTHESIS PROTEIN 1"/>
    <property type="match status" value="1"/>
</dbReference>
<reference evidence="4 5" key="1">
    <citation type="submission" date="2018-05" db="EMBL/GenBank/DDBJ databases">
        <title>Spiribacter halobius sp. nov., a moderately halophilic bacterium isolated from marine solar saltern.</title>
        <authorList>
            <person name="Zheng W.-S."/>
            <person name="Lu D.-C."/>
            <person name="Du Z.-J."/>
        </authorList>
    </citation>
    <scope>NUCLEOTIDE SEQUENCE [LARGE SCALE GENOMIC DNA]</scope>
    <source>
        <strain evidence="4 5">E85</strain>
    </source>
</reference>
<evidence type="ECO:0000259" key="3">
    <source>
        <dbReference type="Pfam" id="PF10017"/>
    </source>
</evidence>
<dbReference type="NCBIfam" id="TIGR03438">
    <property type="entry name" value="egtD_ergothio"/>
    <property type="match status" value="1"/>
</dbReference>
<evidence type="ECO:0000313" key="4">
    <source>
        <dbReference type="EMBL" id="PWG64837.1"/>
    </source>
</evidence>
<dbReference type="RefSeq" id="WP_109676240.1">
    <property type="nucleotide sequence ID" value="NZ_CP086615.1"/>
</dbReference>
<accession>A0A2U2N6Z5</accession>
<dbReference type="SUPFAM" id="SSF53335">
    <property type="entry name" value="S-adenosyl-L-methionine-dependent methyltransferases"/>
    <property type="match status" value="1"/>
</dbReference>
<dbReference type="InterPro" id="IPR017804">
    <property type="entry name" value="MeTrfase_EgtD-like"/>
</dbReference>
<dbReference type="EMBL" id="QFFI01000004">
    <property type="protein sequence ID" value="PWG64837.1"/>
    <property type="molecule type" value="Genomic_DNA"/>
</dbReference>
<dbReference type="Pfam" id="PF10017">
    <property type="entry name" value="Methyltransf_33"/>
    <property type="match status" value="1"/>
</dbReference>
<dbReference type="InterPro" id="IPR051128">
    <property type="entry name" value="EgtD_Methyltrsf_superfamily"/>
</dbReference>
<feature type="domain" description="Histidine-specific methyltransferase SAM-dependent" evidence="3">
    <location>
        <begin position="8"/>
        <end position="308"/>
    </location>
</feature>
<proteinExistence type="predicted"/>
<dbReference type="Proteomes" id="UP000245474">
    <property type="component" value="Unassembled WGS sequence"/>
</dbReference>
<organism evidence="4 5">
    <name type="scientific">Sediminicurvatus halobius</name>
    <dbReference type="NCBI Taxonomy" id="2182432"/>
    <lineage>
        <taxon>Bacteria</taxon>
        <taxon>Pseudomonadati</taxon>
        <taxon>Pseudomonadota</taxon>
        <taxon>Gammaproteobacteria</taxon>
        <taxon>Chromatiales</taxon>
        <taxon>Ectothiorhodospiraceae</taxon>
        <taxon>Sediminicurvatus</taxon>
    </lineage>
</organism>